<keyword evidence="3" id="KW-1185">Reference proteome</keyword>
<dbReference type="OrthoDB" id="4062651at2759"/>
<proteinExistence type="predicted"/>
<organism evidence="2 3">
    <name type="scientific">Penicillium steckii</name>
    <dbReference type="NCBI Taxonomy" id="303698"/>
    <lineage>
        <taxon>Eukaryota</taxon>
        <taxon>Fungi</taxon>
        <taxon>Dikarya</taxon>
        <taxon>Ascomycota</taxon>
        <taxon>Pezizomycotina</taxon>
        <taxon>Eurotiomycetes</taxon>
        <taxon>Eurotiomycetidae</taxon>
        <taxon>Eurotiales</taxon>
        <taxon>Aspergillaceae</taxon>
        <taxon>Penicillium</taxon>
    </lineage>
</organism>
<accession>A0A1V6TYE1</accession>
<reference evidence="3" key="1">
    <citation type="journal article" date="2017" name="Nat. Microbiol.">
        <title>Global analysis of biosynthetic gene clusters reveals vast potential of secondary metabolite production in Penicillium species.</title>
        <authorList>
            <person name="Nielsen J.C."/>
            <person name="Grijseels S."/>
            <person name="Prigent S."/>
            <person name="Ji B."/>
            <person name="Dainat J."/>
            <person name="Nielsen K.F."/>
            <person name="Frisvad J.C."/>
            <person name="Workman M."/>
            <person name="Nielsen J."/>
        </authorList>
    </citation>
    <scope>NUCLEOTIDE SEQUENCE [LARGE SCALE GENOMIC DNA]</scope>
    <source>
        <strain evidence="3">IBT 24891</strain>
    </source>
</reference>
<name>A0A1V6TYE1_9EURO</name>
<dbReference type="AlphaFoldDB" id="A0A1V6TYE1"/>
<dbReference type="STRING" id="303698.A0A1V6TYE1"/>
<dbReference type="GO" id="GO:0005524">
    <property type="term" value="F:ATP binding"/>
    <property type="evidence" value="ECO:0007669"/>
    <property type="project" value="InterPro"/>
</dbReference>
<evidence type="ECO:0000313" key="2">
    <source>
        <dbReference type="EMBL" id="OQE31256.1"/>
    </source>
</evidence>
<dbReference type="InterPro" id="IPR053083">
    <property type="entry name" value="TF_kinase-domain_protein"/>
</dbReference>
<sequence>MPTSTFQFTTPNLEFKSYSEDENFKAQGKPEPNSRSQTVVYHVNDEKWWIKVTLHETFPPFNDQMEPGQHKSKRERREEFQKFIKKTYILKIINRPLYNPQDTTIIKQELKNLQLFKIIPGIVQPAGIATFPNPYTTNPSKNPDLLSLDSNIVINGILLEYYTGDTLQKILDERQIQEHCSWKKWPIQIGNALNTFHNYKKTHMDIKPSNIVLDKDDYAILIDISGIGGMTYEWRAPEIRDEIDTFGLSFKDRRLNDIWAYGMLLERIAEPVEEEDFFVEILEVVAEYLTRDVRSRWTLSDAISLLEGSLDGTVSYL</sequence>
<dbReference type="InterPro" id="IPR000719">
    <property type="entry name" value="Prot_kinase_dom"/>
</dbReference>
<dbReference type="EMBL" id="MLKD01000001">
    <property type="protein sequence ID" value="OQE31256.1"/>
    <property type="molecule type" value="Genomic_DNA"/>
</dbReference>
<evidence type="ECO:0000259" key="1">
    <source>
        <dbReference type="PROSITE" id="PS50011"/>
    </source>
</evidence>
<dbReference type="SUPFAM" id="SSF56112">
    <property type="entry name" value="Protein kinase-like (PK-like)"/>
    <property type="match status" value="1"/>
</dbReference>
<dbReference type="Proteomes" id="UP000191285">
    <property type="component" value="Unassembled WGS sequence"/>
</dbReference>
<dbReference type="PROSITE" id="PS50011">
    <property type="entry name" value="PROTEIN_KINASE_DOM"/>
    <property type="match status" value="1"/>
</dbReference>
<gene>
    <name evidence="2" type="ORF">PENSTE_c001G02031</name>
</gene>
<dbReference type="GO" id="GO:0004672">
    <property type="term" value="F:protein kinase activity"/>
    <property type="evidence" value="ECO:0007669"/>
    <property type="project" value="InterPro"/>
</dbReference>
<protein>
    <recommendedName>
        <fullName evidence="1">Protein kinase domain-containing protein</fullName>
    </recommendedName>
</protein>
<dbReference type="SMART" id="SM00220">
    <property type="entry name" value="S_TKc"/>
    <property type="match status" value="1"/>
</dbReference>
<dbReference type="PANTHER" id="PTHR44305">
    <property type="entry name" value="SI:DKEY-192D15.2-RELATED"/>
    <property type="match status" value="1"/>
</dbReference>
<evidence type="ECO:0000313" key="3">
    <source>
        <dbReference type="Proteomes" id="UP000191285"/>
    </source>
</evidence>
<comment type="caution">
    <text evidence="2">The sequence shown here is derived from an EMBL/GenBank/DDBJ whole genome shotgun (WGS) entry which is preliminary data.</text>
</comment>
<dbReference type="Gene3D" id="1.10.510.10">
    <property type="entry name" value="Transferase(Phosphotransferase) domain 1"/>
    <property type="match status" value="1"/>
</dbReference>
<dbReference type="InterPro" id="IPR011009">
    <property type="entry name" value="Kinase-like_dom_sf"/>
</dbReference>
<feature type="domain" description="Protein kinase" evidence="1">
    <location>
        <begin position="61"/>
        <end position="317"/>
    </location>
</feature>
<dbReference type="Pfam" id="PF00069">
    <property type="entry name" value="Pkinase"/>
    <property type="match status" value="1"/>
</dbReference>